<evidence type="ECO:0000313" key="1">
    <source>
        <dbReference type="EMBL" id="CFR82814.1"/>
    </source>
</evidence>
<name>A0A654U0Y9_MYCTX</name>
<protein>
    <submittedName>
        <fullName evidence="1">Uncharacterized protein</fullName>
    </submittedName>
</protein>
<dbReference type="AlphaFoldDB" id="A0A654U0Y9"/>
<proteinExistence type="predicted"/>
<dbReference type="Proteomes" id="UP000046680">
    <property type="component" value="Unassembled WGS sequence"/>
</dbReference>
<sequence length="132" mass="14178">MRATTELIARGMIFSGSAVSPAAVPTNSTAEYANTTPEVTISSGSQLVGNSPPWLFHKLNPVLWPSTGYRPAKKTVPTTRNAISARTLISAAQNSSSPNHSTEIRFIDNTTVKAIRARIHCGTTVKIVQRCK</sequence>
<gene>
    <name evidence="1" type="ORF">ERS007657_02093</name>
</gene>
<organism evidence="1 2">
    <name type="scientific">Mycobacterium tuberculosis</name>
    <dbReference type="NCBI Taxonomy" id="1773"/>
    <lineage>
        <taxon>Bacteria</taxon>
        <taxon>Bacillati</taxon>
        <taxon>Actinomycetota</taxon>
        <taxon>Actinomycetes</taxon>
        <taxon>Mycobacteriales</taxon>
        <taxon>Mycobacteriaceae</taxon>
        <taxon>Mycobacterium</taxon>
        <taxon>Mycobacterium tuberculosis complex</taxon>
    </lineage>
</organism>
<reference evidence="1 2" key="1">
    <citation type="submission" date="2015-03" db="EMBL/GenBank/DDBJ databases">
        <authorList>
            <consortium name="Pathogen Informatics"/>
        </authorList>
    </citation>
    <scope>NUCLEOTIDE SEQUENCE [LARGE SCALE GENOMIC DNA]</scope>
    <source>
        <strain evidence="1 2">C09601061</strain>
    </source>
</reference>
<evidence type="ECO:0000313" key="2">
    <source>
        <dbReference type="Proteomes" id="UP000046680"/>
    </source>
</evidence>
<dbReference type="EMBL" id="CGCX01000751">
    <property type="protein sequence ID" value="CFR82814.1"/>
    <property type="molecule type" value="Genomic_DNA"/>
</dbReference>
<accession>A0A654U0Y9</accession>